<evidence type="ECO:0000313" key="2">
    <source>
        <dbReference type="Proteomes" id="UP000009223"/>
    </source>
</evidence>
<dbReference type="HOGENOM" id="CLU_550857_0_0_12"/>
<dbReference type="KEGG" id="tpi:TREPR_1038"/>
<dbReference type="STRING" id="545694.TREPR_1038"/>
<dbReference type="OrthoDB" id="2111300at2"/>
<organism evidence="1 2">
    <name type="scientific">Treponema primitia (strain ATCC BAA-887 / DSM 12427 / ZAS-2)</name>
    <dbReference type="NCBI Taxonomy" id="545694"/>
    <lineage>
        <taxon>Bacteria</taxon>
        <taxon>Pseudomonadati</taxon>
        <taxon>Spirochaetota</taxon>
        <taxon>Spirochaetia</taxon>
        <taxon>Spirochaetales</taxon>
        <taxon>Treponemataceae</taxon>
        <taxon>Treponema</taxon>
    </lineage>
</organism>
<reference evidence="2" key="1">
    <citation type="submission" date="2009-12" db="EMBL/GenBank/DDBJ databases">
        <title>Complete sequence of Treponema primitia strain ZAS-2.</title>
        <authorList>
            <person name="Tetu S.G."/>
            <person name="Matson E."/>
            <person name="Ren Q."/>
            <person name="Seshadri R."/>
            <person name="Elbourne L."/>
            <person name="Hassan K.A."/>
            <person name="Durkin A."/>
            <person name="Radune D."/>
            <person name="Mohamoud Y."/>
            <person name="Shay R."/>
            <person name="Jin S."/>
            <person name="Zhang X."/>
            <person name="Lucey K."/>
            <person name="Ballor N.R."/>
            <person name="Ottesen E."/>
            <person name="Rosenthal R."/>
            <person name="Allen A."/>
            <person name="Leadbetter J.R."/>
            <person name="Paulsen I.T."/>
        </authorList>
    </citation>
    <scope>NUCLEOTIDE SEQUENCE [LARGE SCALE GENOMIC DNA]</scope>
    <source>
        <strain evidence="2">ATCC BAA-887 / DSM 12427 / ZAS-2</strain>
    </source>
</reference>
<dbReference type="InterPro" id="IPR010727">
    <property type="entry name" value="DUF1302"/>
</dbReference>
<dbReference type="EMBL" id="CP001843">
    <property type="protein sequence ID" value="AEF84244.1"/>
    <property type="molecule type" value="Genomic_DNA"/>
</dbReference>
<dbReference type="eggNOG" id="ENOG5032XTS">
    <property type="taxonomic scope" value="Bacteria"/>
</dbReference>
<protein>
    <submittedName>
        <fullName evidence="1">Uncharacterized protein</fullName>
    </submittedName>
</protein>
<dbReference type="AlphaFoldDB" id="F5YHN9"/>
<dbReference type="Proteomes" id="UP000009223">
    <property type="component" value="Chromosome"/>
</dbReference>
<name>F5YHN9_TREPZ</name>
<keyword evidence="2" id="KW-1185">Reference proteome</keyword>
<dbReference type="RefSeq" id="WP_015709028.1">
    <property type="nucleotide sequence ID" value="NC_015578.1"/>
</dbReference>
<accession>F5YHN9</accession>
<dbReference type="Pfam" id="PF06980">
    <property type="entry name" value="DUF1302"/>
    <property type="match status" value="1"/>
</dbReference>
<gene>
    <name evidence="1" type="ordered locus">TREPR_1038</name>
</gene>
<reference evidence="1 2" key="2">
    <citation type="journal article" date="2011" name="ISME J.">
        <title>RNA-seq reveals cooperative metabolic interactions between two termite-gut spirochete species in co-culture.</title>
        <authorList>
            <person name="Rosenthal A.Z."/>
            <person name="Matson E.G."/>
            <person name="Eldar A."/>
            <person name="Leadbetter J.R."/>
        </authorList>
    </citation>
    <scope>NUCLEOTIDE SEQUENCE [LARGE SCALE GENOMIC DNA]</scope>
    <source>
        <strain evidence="2">ATCC BAA-887 / DSM 12427 / ZAS-2</strain>
    </source>
</reference>
<evidence type="ECO:0000313" key="1">
    <source>
        <dbReference type="EMBL" id="AEF84244.1"/>
    </source>
</evidence>
<proteinExistence type="predicted"/>
<sequence length="495" mass="53822">MKSKLFLLIVILFIISGVLYLPAQDFGFNNEMDGGSLGLAPSFVPAVTIGGELSAGLTGYGDDFSDIGKTNLGDVLKGKLNFTVASTHADGTINLKLAPVFDGSASPLTIDEAYLRAYFGDFSLEGGLRKLTWGKADSFGPLDVVNPLDYSDLSLMGAVGDMKIARPMLHGSYQFGAFTKLEGVFIPTFQGHRFALEQGSRWAPSQFTDISSSFLSAILSKPEMGTGTAAIGKGMNDRMGRFLSNDMTKETQILSFLEYAQAGLRFTATIGSSDLGIQYFYGNLFRPGISIKGMSGFQNALSVAAAGEFQETAVKDAFDTLQIKVRYNRYHQAGIDYAQVLAGFNIRAEAAILLTDDLEGDKGDVYNPQLAWSLGFDRDLFLGINLNLQATETIRLFHDKLNGDPLLDIEAGKELSSTRLTTVLARKFLRDELEIKATGLWGIEDRDFLILPSIAWIKNDVTVELSGGLFGGDEQGELGQYGDNHFIKAVMGYKF</sequence>